<evidence type="ECO:0000256" key="2">
    <source>
        <dbReference type="SAM" id="SignalP"/>
    </source>
</evidence>
<name>A0ABY4G404_9BACT</name>
<evidence type="ECO:0000256" key="1">
    <source>
        <dbReference type="SAM" id="Coils"/>
    </source>
</evidence>
<dbReference type="Proteomes" id="UP000830401">
    <property type="component" value="Chromosome"/>
</dbReference>
<evidence type="ECO:0000313" key="4">
    <source>
        <dbReference type="Proteomes" id="UP000830401"/>
    </source>
</evidence>
<dbReference type="RefSeq" id="WP_245119592.1">
    <property type="nucleotide sequence ID" value="NZ_CP095061.1"/>
</dbReference>
<proteinExistence type="predicted"/>
<keyword evidence="2" id="KW-0732">Signal</keyword>
<feature type="signal peptide" evidence="2">
    <location>
        <begin position="1"/>
        <end position="23"/>
    </location>
</feature>
<feature type="coiled-coil region" evidence="1">
    <location>
        <begin position="145"/>
        <end position="239"/>
    </location>
</feature>
<feature type="chain" id="PRO_5046093168" evidence="2">
    <location>
        <begin position="24"/>
        <end position="242"/>
    </location>
</feature>
<protein>
    <submittedName>
        <fullName evidence="3">Uncharacterized protein</fullName>
    </submittedName>
</protein>
<evidence type="ECO:0000313" key="3">
    <source>
        <dbReference type="EMBL" id="UOQ65586.1"/>
    </source>
</evidence>
<sequence>MKNQFAFLLGLLVCVLTGRSANAQMYEVRDNSVNYEKSERAAAKVLVDGTPEWTRNFWQSWLKDTYNIKPKGNGTFGVGKRDVLAAKQVPASSVSGKLIDLYAMVTAPSDSVTELAVFGGYDAKTYFSPENTPTEFAAMRTMAQNFATAARLKAYREQIEAAEKELRETEKEKERLERERANLAKNTESNLEKIESLKKQNIENKTKASQDSAQLIVNAQQLELRKTKLQRRKDRLSTLDRK</sequence>
<dbReference type="Gene3D" id="3.40.50.300">
    <property type="entry name" value="P-loop containing nucleotide triphosphate hydrolases"/>
    <property type="match status" value="1"/>
</dbReference>
<dbReference type="InterPro" id="IPR027417">
    <property type="entry name" value="P-loop_NTPase"/>
</dbReference>
<keyword evidence="4" id="KW-1185">Reference proteome</keyword>
<dbReference type="EMBL" id="CP095061">
    <property type="protein sequence ID" value="UOQ65586.1"/>
    <property type="molecule type" value="Genomic_DNA"/>
</dbReference>
<accession>A0ABY4G404</accession>
<gene>
    <name evidence="3" type="ORF">MUN86_18895</name>
</gene>
<reference evidence="3" key="1">
    <citation type="submission" date="2022-04" db="EMBL/GenBank/DDBJ databases">
        <title>Hymenobacter sp. isolated from the air.</title>
        <authorList>
            <person name="Won M."/>
            <person name="Lee C.-M."/>
            <person name="Woen H.-Y."/>
            <person name="Kwon S.-W."/>
        </authorList>
    </citation>
    <scope>NUCLEOTIDE SEQUENCE</scope>
    <source>
        <strain evidence="3">5420S-77</strain>
    </source>
</reference>
<keyword evidence="1" id="KW-0175">Coiled coil</keyword>
<organism evidence="3 4">
    <name type="scientific">Hymenobacter volaticus</name>
    <dbReference type="NCBI Taxonomy" id="2932254"/>
    <lineage>
        <taxon>Bacteria</taxon>
        <taxon>Pseudomonadati</taxon>
        <taxon>Bacteroidota</taxon>
        <taxon>Cytophagia</taxon>
        <taxon>Cytophagales</taxon>
        <taxon>Hymenobacteraceae</taxon>
        <taxon>Hymenobacter</taxon>
    </lineage>
</organism>